<dbReference type="GO" id="GO:0019509">
    <property type="term" value="P:L-methionine salvage from methylthioadenosine"/>
    <property type="evidence" value="ECO:0007669"/>
    <property type="project" value="InterPro"/>
</dbReference>
<dbReference type="GO" id="GO:0005829">
    <property type="term" value="C:cytosol"/>
    <property type="evidence" value="ECO:0007669"/>
    <property type="project" value="TreeGrafter"/>
</dbReference>
<evidence type="ECO:0000256" key="1">
    <source>
        <dbReference type="ARBA" id="ARBA00004945"/>
    </source>
</evidence>
<dbReference type="NCBIfam" id="TIGR01704">
    <property type="entry name" value="MTA_SAH-Nsdase"/>
    <property type="match status" value="1"/>
</dbReference>
<evidence type="ECO:0000313" key="8">
    <source>
        <dbReference type="Proteomes" id="UP000249008"/>
    </source>
</evidence>
<dbReference type="PANTHER" id="PTHR46832">
    <property type="entry name" value="5'-METHYLTHIOADENOSINE/S-ADENOSYLHOMOCYSTEINE NUCLEOSIDASE"/>
    <property type="match status" value="1"/>
</dbReference>
<evidence type="ECO:0000256" key="4">
    <source>
        <dbReference type="ARBA" id="ARBA00022801"/>
    </source>
</evidence>
<gene>
    <name evidence="7" type="primary">mtnN_1</name>
    <name evidence="7" type="ORF">NCTC12112_00661</name>
</gene>
<dbReference type="PANTHER" id="PTHR46832:SF1">
    <property type="entry name" value="5'-METHYLTHIOADENOSINE_S-ADENOSYLHOMOCYSTEINE NUCLEOSIDASE"/>
    <property type="match status" value="1"/>
</dbReference>
<keyword evidence="4 7" id="KW-0378">Hydrolase</keyword>
<organism evidence="7 8">
    <name type="scientific">Fusobacterium ulcerans</name>
    <dbReference type="NCBI Taxonomy" id="861"/>
    <lineage>
        <taxon>Bacteria</taxon>
        <taxon>Fusobacteriati</taxon>
        <taxon>Fusobacteriota</taxon>
        <taxon>Fusobacteriia</taxon>
        <taxon>Fusobacteriales</taxon>
        <taxon>Fusobacteriaceae</taxon>
        <taxon>Fusobacterium</taxon>
    </lineage>
</organism>
<evidence type="ECO:0000256" key="2">
    <source>
        <dbReference type="ARBA" id="ARBA00011974"/>
    </source>
</evidence>
<sequence>MALKVGIICAGDSELEPFLNHIHNCHITEKAMLKFYEGEINNIPVVVLYSGVCKVNAAVAAQILIDSYHVNTIISAGTAGGMEKTIKIFDTVISTQLAYHDVADDILVEFHPWLPSIYFNADEKLLAAAKKIVQNQAVNHPVIFGKMVTGESFIDKNMREIINKKYAPLSVDMESASIAHVCYVNNIPFISIRTITDTASHSGVENFEQNCDKASIISKDIVLAVLEELKNDL</sequence>
<dbReference type="CDD" id="cd09008">
    <property type="entry name" value="MTAN"/>
    <property type="match status" value="1"/>
</dbReference>
<keyword evidence="3" id="KW-0028">Amino-acid biosynthesis</keyword>
<name>A0AAX2J7H4_9FUSO</name>
<dbReference type="InterPro" id="IPR035994">
    <property type="entry name" value="Nucleoside_phosphorylase_sf"/>
</dbReference>
<dbReference type="Proteomes" id="UP000249008">
    <property type="component" value="Chromosome 1"/>
</dbReference>
<dbReference type="RefSeq" id="WP_005976121.1">
    <property type="nucleotide sequence ID" value="NZ_CABKNW010000001.1"/>
</dbReference>
<feature type="domain" description="Nucleoside phosphorylase" evidence="6">
    <location>
        <begin position="4"/>
        <end position="227"/>
    </location>
</feature>
<evidence type="ECO:0000313" key="7">
    <source>
        <dbReference type="EMBL" id="SQJ00353.1"/>
    </source>
</evidence>
<dbReference type="GO" id="GO:0019284">
    <property type="term" value="P:L-methionine salvage from S-adenosylmethionine"/>
    <property type="evidence" value="ECO:0007669"/>
    <property type="project" value="TreeGrafter"/>
</dbReference>
<dbReference type="EC" id="3.2.2.9" evidence="2"/>
<dbReference type="GO" id="GO:0008930">
    <property type="term" value="F:methylthioadenosine nucleosidase activity"/>
    <property type="evidence" value="ECO:0007669"/>
    <property type="project" value="InterPro"/>
</dbReference>
<evidence type="ECO:0000256" key="3">
    <source>
        <dbReference type="ARBA" id="ARBA00022605"/>
    </source>
</evidence>
<dbReference type="GO" id="GO:0009164">
    <property type="term" value="P:nucleoside catabolic process"/>
    <property type="evidence" value="ECO:0007669"/>
    <property type="project" value="InterPro"/>
</dbReference>
<dbReference type="InterPro" id="IPR010049">
    <property type="entry name" value="MTA_SAH_Nsdase"/>
</dbReference>
<keyword evidence="7" id="KW-0326">Glycosidase</keyword>
<dbReference type="SUPFAM" id="SSF53167">
    <property type="entry name" value="Purine and uridine phosphorylases"/>
    <property type="match status" value="1"/>
</dbReference>
<comment type="pathway">
    <text evidence="1">Amino-acid biosynthesis; L-methionine biosynthesis via salvage pathway; S-methyl-5-thio-alpha-D-ribose 1-phosphate from S-methyl-5'-thioadenosine (hydrolase route): step 1/2.</text>
</comment>
<keyword evidence="5" id="KW-0486">Methionine biosynthesis</keyword>
<reference evidence="7 8" key="1">
    <citation type="submission" date="2018-06" db="EMBL/GenBank/DDBJ databases">
        <authorList>
            <consortium name="Pathogen Informatics"/>
            <person name="Doyle S."/>
        </authorList>
    </citation>
    <scope>NUCLEOTIDE SEQUENCE [LARGE SCALE GENOMIC DNA]</scope>
    <source>
        <strain evidence="7 8">NCTC12112</strain>
    </source>
</reference>
<evidence type="ECO:0000256" key="5">
    <source>
        <dbReference type="ARBA" id="ARBA00023167"/>
    </source>
</evidence>
<dbReference type="InterPro" id="IPR000845">
    <property type="entry name" value="Nucleoside_phosphorylase_d"/>
</dbReference>
<dbReference type="NCBIfam" id="NF004079">
    <property type="entry name" value="PRK05584.1"/>
    <property type="match status" value="1"/>
</dbReference>
<dbReference type="KEGG" id="ful:C4N20_10530"/>
<protein>
    <recommendedName>
        <fullName evidence="2">adenosylhomocysteine nucleosidase</fullName>
        <ecNumber evidence="2">3.2.2.9</ecNumber>
    </recommendedName>
</protein>
<dbReference type="EMBL" id="LS483487">
    <property type="protein sequence ID" value="SQJ00353.1"/>
    <property type="molecule type" value="Genomic_DNA"/>
</dbReference>
<dbReference type="Gene3D" id="3.40.50.1580">
    <property type="entry name" value="Nucleoside phosphorylase domain"/>
    <property type="match status" value="1"/>
</dbReference>
<dbReference type="Pfam" id="PF01048">
    <property type="entry name" value="PNP_UDP_1"/>
    <property type="match status" value="1"/>
</dbReference>
<accession>A0AAX2J7H4</accession>
<dbReference type="GeneID" id="78455249"/>
<dbReference type="GO" id="GO:0008782">
    <property type="term" value="F:adenosylhomocysteine nucleosidase activity"/>
    <property type="evidence" value="ECO:0007669"/>
    <property type="project" value="UniProtKB-EC"/>
</dbReference>
<evidence type="ECO:0000259" key="6">
    <source>
        <dbReference type="Pfam" id="PF01048"/>
    </source>
</evidence>
<dbReference type="AlphaFoldDB" id="A0AAX2J7H4"/>
<proteinExistence type="predicted"/>